<name>A0AAW9CLK4_BIFLN</name>
<evidence type="ECO:0000313" key="2">
    <source>
        <dbReference type="Proteomes" id="UP001272183"/>
    </source>
</evidence>
<dbReference type="RefSeq" id="WP_250237955.1">
    <property type="nucleotide sequence ID" value="NZ_JAWUDK010000025.1"/>
</dbReference>
<comment type="caution">
    <text evidence="1">The sequence shown here is derived from an EMBL/GenBank/DDBJ whole genome shotgun (WGS) entry which is preliminary data.</text>
</comment>
<proteinExistence type="predicted"/>
<dbReference type="AlphaFoldDB" id="A0AAW9CLK4"/>
<dbReference type="Proteomes" id="UP001272183">
    <property type="component" value="Unassembled WGS sequence"/>
</dbReference>
<organism evidence="1 2">
    <name type="scientific">Bifidobacterium longum</name>
    <dbReference type="NCBI Taxonomy" id="216816"/>
    <lineage>
        <taxon>Bacteria</taxon>
        <taxon>Bacillati</taxon>
        <taxon>Actinomycetota</taxon>
        <taxon>Actinomycetes</taxon>
        <taxon>Bifidobacteriales</taxon>
        <taxon>Bifidobacteriaceae</taxon>
        <taxon>Bifidobacterium</taxon>
    </lineage>
</organism>
<sequence>MEQKYIFSDNPVLGMAVDRIDDLTWRTVNLIRDIPYTAVRSIVRSGRAVAGRPVEETGIIYSTYRAYDVMTRNTASGLTSHDLRRYAGILSLHEPKASAVFDYWHVMLSLWKIDKRLALVCCNHQLIHERKGLFLPSKQRMRLFSQARSANDKDLFDYGCISLEPGGLTAKELDDAK</sequence>
<reference evidence="1" key="1">
    <citation type="submission" date="2023-10" db="EMBL/GenBank/DDBJ databases">
        <title>Supernatant from a Refined Defined Microbial Community Protects Mice from Clostridioides difficile Infection.</title>
        <authorList>
            <person name="Douchant K."/>
            <person name="He S.-M."/>
            <person name="Noordhof C."/>
            <person name="Greenlaw J."/>
            <person name="Schroeter K."/>
            <person name="Vancuren S.J."/>
            <person name="Sjaarda C."/>
            <person name="Allen-Vercoe E."/>
            <person name="Gloor G.B."/>
            <person name="Vanner S.J."/>
            <person name="Petrof E.O."/>
            <person name="Sheth P.M."/>
            <person name="Guzman M."/>
        </authorList>
    </citation>
    <scope>NUCLEOTIDE SEQUENCE</scope>
    <source>
        <strain evidence="1">16-6-I_4_FM</strain>
    </source>
</reference>
<protein>
    <submittedName>
        <fullName evidence="1">Uncharacterized protein</fullName>
    </submittedName>
</protein>
<gene>
    <name evidence="1" type="ORF">SCX10_06250</name>
</gene>
<dbReference type="EMBL" id="JAWUDL010000009">
    <property type="protein sequence ID" value="MDW7546424.1"/>
    <property type="molecule type" value="Genomic_DNA"/>
</dbReference>
<evidence type="ECO:0000313" key="1">
    <source>
        <dbReference type="EMBL" id="MDW7546424.1"/>
    </source>
</evidence>
<accession>A0AAW9CLK4</accession>